<dbReference type="Pfam" id="PF12833">
    <property type="entry name" value="HTH_18"/>
    <property type="match status" value="1"/>
</dbReference>
<accession>A0A0D1YGZ5</accession>
<name>A0A0D1YGZ5_ANEMI</name>
<dbReference type="GeneID" id="42306922"/>
<reference evidence="6 8" key="2">
    <citation type="submission" date="2016-10" db="EMBL/GenBank/DDBJ databases">
        <authorList>
            <person name="de Groot N.N."/>
        </authorList>
    </citation>
    <scope>NUCLEOTIDE SEQUENCE [LARGE SCALE GENOMIC DNA]</scope>
    <source>
        <strain evidence="6 8">DSM 2895</strain>
    </source>
</reference>
<evidence type="ECO:0000313" key="5">
    <source>
        <dbReference type="EMBL" id="KON96970.1"/>
    </source>
</evidence>
<dbReference type="OrthoDB" id="323290at2"/>
<dbReference type="Proteomes" id="UP000182836">
    <property type="component" value="Unassembled WGS sequence"/>
</dbReference>
<evidence type="ECO:0000256" key="2">
    <source>
        <dbReference type="ARBA" id="ARBA00023125"/>
    </source>
</evidence>
<dbReference type="STRING" id="47500.AF333_17290"/>
<dbReference type="RefSeq" id="WP_043064612.1">
    <property type="nucleotide sequence ID" value="NZ_BJOA01000129.1"/>
</dbReference>
<dbReference type="InterPro" id="IPR009057">
    <property type="entry name" value="Homeodomain-like_sf"/>
</dbReference>
<dbReference type="SMART" id="SM00342">
    <property type="entry name" value="HTH_ARAC"/>
    <property type="match status" value="1"/>
</dbReference>
<dbReference type="InterPro" id="IPR046532">
    <property type="entry name" value="DUF6597"/>
</dbReference>
<proteinExistence type="predicted"/>
<keyword evidence="7" id="KW-1185">Reference proteome</keyword>
<reference evidence="5 7" key="1">
    <citation type="submission" date="2015-07" db="EMBL/GenBank/DDBJ databases">
        <title>Fjat-14205 dsm 2895.</title>
        <authorList>
            <person name="Liu B."/>
            <person name="Wang J."/>
            <person name="Zhu Y."/>
            <person name="Liu G."/>
            <person name="Chen Q."/>
            <person name="Chen Z."/>
            <person name="Lan J."/>
            <person name="Che J."/>
            <person name="Ge C."/>
            <person name="Shi H."/>
            <person name="Pan Z."/>
            <person name="Liu X."/>
        </authorList>
    </citation>
    <scope>NUCLEOTIDE SEQUENCE [LARGE SCALE GENOMIC DNA]</scope>
    <source>
        <strain evidence="5 7">DSM 2895</strain>
    </source>
</reference>
<dbReference type="Pfam" id="PF20240">
    <property type="entry name" value="DUF6597"/>
    <property type="match status" value="1"/>
</dbReference>
<protein>
    <submittedName>
        <fullName evidence="6">Helix-turn-helix domain-containing protein</fullName>
    </submittedName>
</protein>
<dbReference type="PATRIC" id="fig|47500.8.peg.3870"/>
<dbReference type="SUPFAM" id="SSF46689">
    <property type="entry name" value="Homeodomain-like"/>
    <property type="match status" value="1"/>
</dbReference>
<evidence type="ECO:0000256" key="3">
    <source>
        <dbReference type="ARBA" id="ARBA00023163"/>
    </source>
</evidence>
<dbReference type="Gene3D" id="1.10.10.60">
    <property type="entry name" value="Homeodomain-like"/>
    <property type="match status" value="1"/>
</dbReference>
<evidence type="ECO:0000256" key="1">
    <source>
        <dbReference type="ARBA" id="ARBA00023015"/>
    </source>
</evidence>
<dbReference type="AlphaFoldDB" id="A0A0D1YGZ5"/>
<keyword evidence="1" id="KW-0805">Transcription regulation</keyword>
<organism evidence="5 7">
    <name type="scientific">Aneurinibacillus migulanus</name>
    <name type="common">Bacillus migulanus</name>
    <dbReference type="NCBI Taxonomy" id="47500"/>
    <lineage>
        <taxon>Bacteria</taxon>
        <taxon>Bacillati</taxon>
        <taxon>Bacillota</taxon>
        <taxon>Bacilli</taxon>
        <taxon>Bacillales</taxon>
        <taxon>Paenibacillaceae</taxon>
        <taxon>Aneurinibacillus group</taxon>
        <taxon>Aneurinibacillus</taxon>
    </lineage>
</organism>
<evidence type="ECO:0000313" key="6">
    <source>
        <dbReference type="EMBL" id="SDJ61176.1"/>
    </source>
</evidence>
<evidence type="ECO:0000259" key="4">
    <source>
        <dbReference type="PROSITE" id="PS01124"/>
    </source>
</evidence>
<sequence>MRLYRPLQPPKLQHEVLDSNYRYREYFPSKSLESYVACYWTIDFHAMDTNKLNRIIPDGCVDIIFDLRSPSYSKVAFVAGLTTKFEIINLSQNHFLFGIRFFSETVHYFLRNPVSSFIGHRVFLEDIWGNEAIFMVEEIIVATEISEIIEKVELKLIKCLLLNEVNADGLLQKSMQYIYDHQGIISVGSLAEKLSYSERNIRRTFQKELGVSPKELISIIRFQNLLQELNNSFPSRFTDIAVKYGYYDQSHLIKNFKCFYGMLPTQIFKTKPIR</sequence>
<dbReference type="EMBL" id="FNED01000022">
    <property type="protein sequence ID" value="SDJ61176.1"/>
    <property type="molecule type" value="Genomic_DNA"/>
</dbReference>
<dbReference type="PANTHER" id="PTHR46796:SF13">
    <property type="entry name" value="HTH-TYPE TRANSCRIPTIONAL ACTIVATOR RHAS"/>
    <property type="match status" value="1"/>
</dbReference>
<dbReference type="InterPro" id="IPR018060">
    <property type="entry name" value="HTH_AraC"/>
</dbReference>
<gene>
    <name evidence="5" type="ORF">AF333_17290</name>
    <name evidence="6" type="ORF">SAMN04487909_12241</name>
</gene>
<evidence type="ECO:0000313" key="8">
    <source>
        <dbReference type="Proteomes" id="UP000182836"/>
    </source>
</evidence>
<feature type="domain" description="HTH araC/xylS-type" evidence="4">
    <location>
        <begin position="172"/>
        <end position="270"/>
    </location>
</feature>
<dbReference type="GO" id="GO:0003700">
    <property type="term" value="F:DNA-binding transcription factor activity"/>
    <property type="evidence" value="ECO:0007669"/>
    <property type="project" value="InterPro"/>
</dbReference>
<evidence type="ECO:0000313" key="7">
    <source>
        <dbReference type="Proteomes" id="UP000037269"/>
    </source>
</evidence>
<dbReference type="GO" id="GO:0043565">
    <property type="term" value="F:sequence-specific DNA binding"/>
    <property type="evidence" value="ECO:0007669"/>
    <property type="project" value="InterPro"/>
</dbReference>
<dbReference type="Proteomes" id="UP000037269">
    <property type="component" value="Unassembled WGS sequence"/>
</dbReference>
<dbReference type="PROSITE" id="PS01124">
    <property type="entry name" value="HTH_ARAC_FAMILY_2"/>
    <property type="match status" value="1"/>
</dbReference>
<dbReference type="PANTHER" id="PTHR46796">
    <property type="entry name" value="HTH-TYPE TRANSCRIPTIONAL ACTIVATOR RHAS-RELATED"/>
    <property type="match status" value="1"/>
</dbReference>
<dbReference type="InterPro" id="IPR050204">
    <property type="entry name" value="AraC_XylS_family_regulators"/>
</dbReference>
<keyword evidence="3" id="KW-0804">Transcription</keyword>
<keyword evidence="2" id="KW-0238">DNA-binding</keyword>
<dbReference type="EMBL" id="LGUG01000004">
    <property type="protein sequence ID" value="KON96970.1"/>
    <property type="molecule type" value="Genomic_DNA"/>
</dbReference>